<dbReference type="GO" id="GO:0005254">
    <property type="term" value="F:chloride channel activity"/>
    <property type="evidence" value="ECO:0007669"/>
    <property type="project" value="TreeGrafter"/>
</dbReference>
<dbReference type="InterPro" id="IPR049452">
    <property type="entry name" value="Anoctamin_TM"/>
</dbReference>
<feature type="transmembrane region" description="Helical" evidence="6">
    <location>
        <begin position="516"/>
        <end position="539"/>
    </location>
</feature>
<keyword evidence="3 6" id="KW-0812">Transmembrane</keyword>
<proteinExistence type="inferred from homology"/>
<feature type="region of interest" description="Disordered" evidence="7">
    <location>
        <begin position="669"/>
        <end position="722"/>
    </location>
</feature>
<feature type="transmembrane region" description="Helical" evidence="6">
    <location>
        <begin position="567"/>
        <end position="588"/>
    </location>
</feature>
<protein>
    <recommendedName>
        <fullName evidence="6">Anoctamin</fullName>
    </recommendedName>
</protein>
<feature type="transmembrane region" description="Helical" evidence="6">
    <location>
        <begin position="421"/>
        <end position="438"/>
    </location>
</feature>
<gene>
    <name evidence="9" type="ORF">MDA_GLEAN10009755</name>
</gene>
<evidence type="ECO:0000256" key="7">
    <source>
        <dbReference type="SAM" id="MobiDB-lite"/>
    </source>
</evidence>
<reference evidence="10" key="1">
    <citation type="journal article" date="2013" name="Science">
        <title>Comparative analysis of bat genomes provides insight into the evolution of flight and immunity.</title>
        <authorList>
            <person name="Zhang G."/>
            <person name="Cowled C."/>
            <person name="Shi Z."/>
            <person name="Huang Z."/>
            <person name="Bishop-Lilly K.A."/>
            <person name="Fang X."/>
            <person name="Wynne J.W."/>
            <person name="Xiong Z."/>
            <person name="Baker M.L."/>
            <person name="Zhao W."/>
            <person name="Tachedjian M."/>
            <person name="Zhu Y."/>
            <person name="Zhou P."/>
            <person name="Jiang X."/>
            <person name="Ng J."/>
            <person name="Yang L."/>
            <person name="Wu L."/>
            <person name="Xiao J."/>
            <person name="Feng Y."/>
            <person name="Chen Y."/>
            <person name="Sun X."/>
            <person name="Zhang Y."/>
            <person name="Marsh G.A."/>
            <person name="Crameri G."/>
            <person name="Broder C.C."/>
            <person name="Frey K.G."/>
            <person name="Wang L.F."/>
            <person name="Wang J."/>
        </authorList>
    </citation>
    <scope>NUCLEOTIDE SEQUENCE [LARGE SCALE GENOMIC DNA]</scope>
</reference>
<sequence length="722" mass="82710">MFPSRQRMLFSKGLPIAADSGIGPATGSRAPTQPAESSLSKMKVTLSALDTFESFFTPLVVIELAQDVKDETKEWLKNRITMRKKDGGAQLLFRPLLNKYEKETVENQNLYLVGASNIRLLLGAEAVGLVKECNDNTMRAFTYGTRHNFKGFDDNNDDFLTMAERQFIIKHELENLRARDEKMIPGYPQAKLYPGKSLYGIRGYFGETIALYFGFLEYFTFALIPMAVIGLPYYLFVWEDYDKYVIFASFNLIWSTVILEVWKRSCANMTYRWGTLVMKRQFEEPRPGFHGVLGINSITGREEPLYPSYKRQLRIYLVSLPFVCLCLYFSLYIMMIYFDLEAWALDVHENSGSEWTSILLYVPSIIYAIVIEILNRLYRYAAEFLTSWEQPVTMMHTDHKGADAQCRSCPLVVRQKPDSRLFNFLNCFASLFYIAFVLKDMKLLRQSLATLLIMSQILNQVVESLLPYWLQRKHHVQVKKKVQALKADIDATLYEQVILEKEMGTYLGTFDDYLELLLQFGYVSLFSCVYPLAAAFAVLNNFTEVNSDALKMCRVFKRPFAEPSASIGVWQLAFETMSVISVVTNCALIGMSAKSKTDLILIVVAVEHALLALKFILAFAIHDKPQHIQLKLARLEFESLEALKQQVRAAVLKINVCLWQRPGDAVRSAGSQRVLRPRPDQFNRHRSLPFRRASQNPPPGNVSHKQVNEQNKLSKTKISNVK</sequence>
<dbReference type="eggNOG" id="KOG2513">
    <property type="taxonomic scope" value="Eukaryota"/>
</dbReference>
<dbReference type="GO" id="GO:0005886">
    <property type="term" value="C:plasma membrane"/>
    <property type="evidence" value="ECO:0007669"/>
    <property type="project" value="TreeGrafter"/>
</dbReference>
<organism evidence="9 10">
    <name type="scientific">Myotis davidii</name>
    <name type="common">David's myotis</name>
    <dbReference type="NCBI Taxonomy" id="225400"/>
    <lineage>
        <taxon>Eukaryota</taxon>
        <taxon>Metazoa</taxon>
        <taxon>Chordata</taxon>
        <taxon>Craniata</taxon>
        <taxon>Vertebrata</taxon>
        <taxon>Euteleostomi</taxon>
        <taxon>Mammalia</taxon>
        <taxon>Eutheria</taxon>
        <taxon>Laurasiatheria</taxon>
        <taxon>Chiroptera</taxon>
        <taxon>Yangochiroptera</taxon>
        <taxon>Vespertilionidae</taxon>
        <taxon>Myotis</taxon>
    </lineage>
</organism>
<feature type="transmembrane region" description="Helical" evidence="6">
    <location>
        <begin position="358"/>
        <end position="378"/>
    </location>
</feature>
<evidence type="ECO:0000256" key="1">
    <source>
        <dbReference type="ARBA" id="ARBA00004141"/>
    </source>
</evidence>
<evidence type="ECO:0000259" key="8">
    <source>
        <dbReference type="Pfam" id="PF04547"/>
    </source>
</evidence>
<evidence type="ECO:0000256" key="2">
    <source>
        <dbReference type="ARBA" id="ARBA00009671"/>
    </source>
</evidence>
<evidence type="ECO:0000313" key="9">
    <source>
        <dbReference type="EMBL" id="ELK29235.1"/>
    </source>
</evidence>
<accession>L5LT78</accession>
<feature type="compositionally biased region" description="Polar residues" evidence="7">
    <location>
        <begin position="703"/>
        <end position="722"/>
    </location>
</feature>
<feature type="transmembrane region" description="Helical" evidence="6">
    <location>
        <begin position="450"/>
        <end position="470"/>
    </location>
</feature>
<evidence type="ECO:0000256" key="5">
    <source>
        <dbReference type="ARBA" id="ARBA00023136"/>
    </source>
</evidence>
<name>L5LT78_MYODS</name>
<feature type="transmembrane region" description="Helical" evidence="6">
    <location>
        <begin position="315"/>
        <end position="338"/>
    </location>
</feature>
<feature type="transmembrane region" description="Helical" evidence="6">
    <location>
        <begin position="244"/>
        <end position="262"/>
    </location>
</feature>
<dbReference type="EMBL" id="KB108105">
    <property type="protein sequence ID" value="ELK29235.1"/>
    <property type="molecule type" value="Genomic_DNA"/>
</dbReference>
<feature type="transmembrane region" description="Helical" evidence="6">
    <location>
        <begin position="600"/>
        <end position="621"/>
    </location>
</feature>
<dbReference type="Pfam" id="PF04547">
    <property type="entry name" value="Anoctamin"/>
    <property type="match status" value="2"/>
</dbReference>
<feature type="domain" description="Anoctamin transmembrane" evidence="8">
    <location>
        <begin position="421"/>
        <end position="634"/>
    </location>
</feature>
<dbReference type="PANTHER" id="PTHR12308:SF40">
    <property type="entry name" value="ANOCTAMIN-10"/>
    <property type="match status" value="1"/>
</dbReference>
<evidence type="ECO:0000256" key="3">
    <source>
        <dbReference type="ARBA" id="ARBA00022692"/>
    </source>
</evidence>
<evidence type="ECO:0000256" key="6">
    <source>
        <dbReference type="RuleBase" id="RU280814"/>
    </source>
</evidence>
<keyword evidence="4 6" id="KW-1133">Transmembrane helix</keyword>
<dbReference type="AlphaFoldDB" id="L5LT78"/>
<comment type="similarity">
    <text evidence="2 6">Belongs to the anoctamin family.</text>
</comment>
<feature type="transmembrane region" description="Helical" evidence="6">
    <location>
        <begin position="209"/>
        <end position="238"/>
    </location>
</feature>
<keyword evidence="10" id="KW-1185">Reference proteome</keyword>
<feature type="domain" description="Anoctamin transmembrane" evidence="8">
    <location>
        <begin position="201"/>
        <end position="395"/>
    </location>
</feature>
<dbReference type="PANTHER" id="PTHR12308">
    <property type="entry name" value="ANOCTAMIN"/>
    <property type="match status" value="1"/>
</dbReference>
<evidence type="ECO:0000313" key="10">
    <source>
        <dbReference type="Proteomes" id="UP000010556"/>
    </source>
</evidence>
<keyword evidence="5 6" id="KW-0472">Membrane</keyword>
<dbReference type="InterPro" id="IPR007632">
    <property type="entry name" value="Anoctamin"/>
</dbReference>
<comment type="caution">
    <text evidence="6">Lacks conserved residue(s) required for the propagation of feature annotation.</text>
</comment>
<evidence type="ECO:0000256" key="4">
    <source>
        <dbReference type="ARBA" id="ARBA00022989"/>
    </source>
</evidence>
<comment type="subcellular location">
    <subcellularLocation>
        <location evidence="1 6">Membrane</location>
        <topology evidence="1 6">Multi-pass membrane protein</topology>
    </subcellularLocation>
</comment>
<dbReference type="Proteomes" id="UP000010556">
    <property type="component" value="Unassembled WGS sequence"/>
</dbReference>